<dbReference type="AlphaFoldDB" id="A0A7G9R875"/>
<dbReference type="SMART" id="SM00849">
    <property type="entry name" value="Lactamase_B"/>
    <property type="match status" value="1"/>
</dbReference>
<dbReference type="InterPro" id="IPR050855">
    <property type="entry name" value="NDM-1-like"/>
</dbReference>
<sequence length="246" mass="26659">MDVEVTEVGPGVHHARAKHVSWALVTEGDAVTLIDTGFPGDRERLFRSLELIGRRASDVDVVVLTHGHPDHLGSAEHLRSAYGVPVLAHESEVPNASGARVEQVSEWTLLGQSWRPAVLRWVFDAMRLGVIRVERVHELRDFEEATLDVPGRPVAIHTPGHTSGHCSLHLPDRGVLLAGDALMTEHAVGRDAGPQLLPAYFNTDTGLARRSLERLRPLAAEVVVPGHGPTFRGTPARAVELALAHG</sequence>
<keyword evidence="3" id="KW-1185">Reference proteome</keyword>
<dbReference type="SUPFAM" id="SSF56281">
    <property type="entry name" value="Metallo-hydrolase/oxidoreductase"/>
    <property type="match status" value="1"/>
</dbReference>
<dbReference type="EMBL" id="CP060713">
    <property type="protein sequence ID" value="QNN51800.1"/>
    <property type="molecule type" value="Genomic_DNA"/>
</dbReference>
<evidence type="ECO:0000259" key="1">
    <source>
        <dbReference type="SMART" id="SM00849"/>
    </source>
</evidence>
<dbReference type="InterPro" id="IPR036866">
    <property type="entry name" value="RibonucZ/Hydroxyglut_hydro"/>
</dbReference>
<reference evidence="2 3" key="1">
    <citation type="submission" date="2020-08" db="EMBL/GenBank/DDBJ databases">
        <title>Genome sequence of Nocardioides mesophilus KACC 16243T.</title>
        <authorList>
            <person name="Hyun D.-W."/>
            <person name="Bae J.-W."/>
        </authorList>
    </citation>
    <scope>NUCLEOTIDE SEQUENCE [LARGE SCALE GENOMIC DNA]</scope>
    <source>
        <strain evidence="2 3">KACC 16243</strain>
    </source>
</reference>
<feature type="domain" description="Metallo-beta-lactamase" evidence="1">
    <location>
        <begin position="19"/>
        <end position="227"/>
    </location>
</feature>
<evidence type="ECO:0000313" key="2">
    <source>
        <dbReference type="EMBL" id="QNN51800.1"/>
    </source>
</evidence>
<dbReference type="PANTHER" id="PTHR42951:SF14">
    <property type="entry name" value="METALLO-BETA-LACTAMASE SUPERFAMILY PROTEIN"/>
    <property type="match status" value="1"/>
</dbReference>
<keyword evidence="2" id="KW-0378">Hydrolase</keyword>
<dbReference type="Pfam" id="PF00753">
    <property type="entry name" value="Lactamase_B"/>
    <property type="match status" value="1"/>
</dbReference>
<protein>
    <submittedName>
        <fullName evidence="2">MBL fold metallo-hydrolase</fullName>
    </submittedName>
</protein>
<dbReference type="GO" id="GO:0016787">
    <property type="term" value="F:hydrolase activity"/>
    <property type="evidence" value="ECO:0007669"/>
    <property type="project" value="UniProtKB-KW"/>
</dbReference>
<gene>
    <name evidence="2" type="ORF">H9L09_14795</name>
</gene>
<dbReference type="RefSeq" id="WP_187577639.1">
    <property type="nucleotide sequence ID" value="NZ_CP060713.1"/>
</dbReference>
<organism evidence="2 3">
    <name type="scientific">Nocardioides mesophilus</name>
    <dbReference type="NCBI Taxonomy" id="433659"/>
    <lineage>
        <taxon>Bacteria</taxon>
        <taxon>Bacillati</taxon>
        <taxon>Actinomycetota</taxon>
        <taxon>Actinomycetes</taxon>
        <taxon>Propionibacteriales</taxon>
        <taxon>Nocardioidaceae</taxon>
        <taxon>Nocardioides</taxon>
    </lineage>
</organism>
<proteinExistence type="predicted"/>
<evidence type="ECO:0000313" key="3">
    <source>
        <dbReference type="Proteomes" id="UP000515947"/>
    </source>
</evidence>
<dbReference type="InterPro" id="IPR001279">
    <property type="entry name" value="Metallo-B-lactamas"/>
</dbReference>
<dbReference type="Proteomes" id="UP000515947">
    <property type="component" value="Chromosome"/>
</dbReference>
<dbReference type="PANTHER" id="PTHR42951">
    <property type="entry name" value="METALLO-BETA-LACTAMASE DOMAIN-CONTAINING"/>
    <property type="match status" value="1"/>
</dbReference>
<name>A0A7G9R875_9ACTN</name>
<accession>A0A7G9R875</accession>
<dbReference type="KEGG" id="nmes:H9L09_14795"/>
<dbReference type="CDD" id="cd07721">
    <property type="entry name" value="yflN-like_MBL-fold"/>
    <property type="match status" value="1"/>
</dbReference>
<dbReference type="Gene3D" id="3.60.15.10">
    <property type="entry name" value="Ribonuclease Z/Hydroxyacylglutathione hydrolase-like"/>
    <property type="match status" value="1"/>
</dbReference>